<dbReference type="UniPathway" id="UPA00070">
    <property type="reaction ID" value="UER00120"/>
</dbReference>
<evidence type="ECO:0000256" key="6">
    <source>
        <dbReference type="ARBA" id="ARBA00049157"/>
    </source>
</evidence>
<dbReference type="InterPro" id="IPR001754">
    <property type="entry name" value="OMPdeCOase_dom"/>
</dbReference>
<proteinExistence type="inferred from homology"/>
<dbReference type="Gene3D" id="3.20.20.70">
    <property type="entry name" value="Aldolase class I"/>
    <property type="match status" value="1"/>
</dbReference>
<gene>
    <name evidence="9" type="ORF">AVDCRST_MAG80-1048</name>
</gene>
<dbReference type="InterPro" id="IPR013785">
    <property type="entry name" value="Aldolase_TIM"/>
</dbReference>
<keyword evidence="3" id="KW-0210">Decarboxylase</keyword>
<dbReference type="InterPro" id="IPR011995">
    <property type="entry name" value="OMPdecase_type-2"/>
</dbReference>
<protein>
    <recommendedName>
        <fullName evidence="7">Orotidine-5'-phosphate decarboxylase</fullName>
        <ecNumber evidence="7">4.1.1.23</ecNumber>
    </recommendedName>
</protein>
<sequence>MSGGTALAVDAFVSSARRKGSAVVVGLDPDPRHLPPELLGRERALTESVREFCLGILEAVEPEVAAVKLQLAYFERLGPEGMGVYADLIEASRALGLPTIADAKRGDVGHVAAAYAEAHLSVYGATGVTVNPFMGADAVEPFLGEARRLGRGGGVFVLVASSNSSAPEVQDSSTPPLYETASRLVASLGEAGEAGYLDAGAVVGATRPKVGRRVRELLLEALFLAPGYGAQKGDASGVKALLDAQGAGVLVNSSRGILRAFEGRTSAGGDYRSAAREAARRMREDLEAAGVRA</sequence>
<dbReference type="PANTHER" id="PTHR43375:SF1">
    <property type="entry name" value="OROTIDINE 5'-PHOSPHATE DECARBOXYLASE"/>
    <property type="match status" value="1"/>
</dbReference>
<evidence type="ECO:0000256" key="7">
    <source>
        <dbReference type="NCBIfam" id="TIGR02127"/>
    </source>
</evidence>
<keyword evidence="5 9" id="KW-0456">Lyase</keyword>
<evidence type="ECO:0000259" key="8">
    <source>
        <dbReference type="SMART" id="SM00934"/>
    </source>
</evidence>
<dbReference type="SMART" id="SM00934">
    <property type="entry name" value="OMPdecase"/>
    <property type="match status" value="1"/>
</dbReference>
<dbReference type="Pfam" id="PF00215">
    <property type="entry name" value="OMPdecase"/>
    <property type="match status" value="1"/>
</dbReference>
<dbReference type="GO" id="GO:0044205">
    <property type="term" value="P:'de novo' UMP biosynthetic process"/>
    <property type="evidence" value="ECO:0007669"/>
    <property type="project" value="UniProtKB-UniPathway"/>
</dbReference>
<accession>A0A6J4Q8T0</accession>
<evidence type="ECO:0000256" key="5">
    <source>
        <dbReference type="ARBA" id="ARBA00023239"/>
    </source>
</evidence>
<keyword evidence="4" id="KW-0665">Pyrimidine biosynthesis</keyword>
<dbReference type="NCBIfam" id="TIGR02127">
    <property type="entry name" value="pyrF_sub2"/>
    <property type="match status" value="1"/>
</dbReference>
<dbReference type="InterPro" id="IPR011060">
    <property type="entry name" value="RibuloseP-bd_barrel"/>
</dbReference>
<reference evidence="9" key="1">
    <citation type="submission" date="2020-02" db="EMBL/GenBank/DDBJ databases">
        <authorList>
            <person name="Meier V. D."/>
        </authorList>
    </citation>
    <scope>NUCLEOTIDE SEQUENCE</scope>
    <source>
        <strain evidence="9">AVDCRST_MAG80</strain>
    </source>
</reference>
<dbReference type="EC" id="4.1.1.23" evidence="7"/>
<evidence type="ECO:0000256" key="1">
    <source>
        <dbReference type="ARBA" id="ARBA00004861"/>
    </source>
</evidence>
<comment type="catalytic activity">
    <reaction evidence="6">
        <text>orotidine 5'-phosphate + H(+) = UMP + CO2</text>
        <dbReference type="Rhea" id="RHEA:11596"/>
        <dbReference type="ChEBI" id="CHEBI:15378"/>
        <dbReference type="ChEBI" id="CHEBI:16526"/>
        <dbReference type="ChEBI" id="CHEBI:57538"/>
        <dbReference type="ChEBI" id="CHEBI:57865"/>
        <dbReference type="EC" id="4.1.1.23"/>
    </reaction>
</comment>
<dbReference type="PANTHER" id="PTHR43375">
    <property type="entry name" value="OROTIDINE 5'-PHOSPHATE DECARBOXYLASE"/>
    <property type="match status" value="1"/>
</dbReference>
<dbReference type="GO" id="GO:0004590">
    <property type="term" value="F:orotidine-5'-phosphate decarboxylase activity"/>
    <property type="evidence" value="ECO:0007669"/>
    <property type="project" value="UniProtKB-UniRule"/>
</dbReference>
<name>A0A6J4Q8T0_9ACTN</name>
<dbReference type="GO" id="GO:0006207">
    <property type="term" value="P:'de novo' pyrimidine nucleobase biosynthetic process"/>
    <property type="evidence" value="ECO:0007669"/>
    <property type="project" value="InterPro"/>
</dbReference>
<feature type="domain" description="Orotidine 5'-phosphate decarboxylase" evidence="8">
    <location>
        <begin position="22"/>
        <end position="270"/>
    </location>
</feature>
<comment type="similarity">
    <text evidence="2">Belongs to the OMP decarboxylase family. Type 2 subfamily.</text>
</comment>
<dbReference type="EMBL" id="CADCVC010000088">
    <property type="protein sequence ID" value="CAA9437744.1"/>
    <property type="molecule type" value="Genomic_DNA"/>
</dbReference>
<dbReference type="AlphaFoldDB" id="A0A6J4Q8T0"/>
<evidence type="ECO:0000313" key="9">
    <source>
        <dbReference type="EMBL" id="CAA9437744.1"/>
    </source>
</evidence>
<comment type="pathway">
    <text evidence="1">Pyrimidine metabolism; UMP biosynthesis via de novo pathway; UMP from orotate: step 2/2.</text>
</comment>
<organism evidence="9">
    <name type="scientific">uncultured Rubrobacteraceae bacterium</name>
    <dbReference type="NCBI Taxonomy" id="349277"/>
    <lineage>
        <taxon>Bacteria</taxon>
        <taxon>Bacillati</taxon>
        <taxon>Actinomycetota</taxon>
        <taxon>Rubrobacteria</taxon>
        <taxon>Rubrobacterales</taxon>
        <taxon>Rubrobacteraceae</taxon>
        <taxon>environmental samples</taxon>
    </lineage>
</organism>
<evidence type="ECO:0000256" key="3">
    <source>
        <dbReference type="ARBA" id="ARBA00022793"/>
    </source>
</evidence>
<dbReference type="SUPFAM" id="SSF51366">
    <property type="entry name" value="Ribulose-phoshate binding barrel"/>
    <property type="match status" value="1"/>
</dbReference>
<evidence type="ECO:0000256" key="2">
    <source>
        <dbReference type="ARBA" id="ARBA00008847"/>
    </source>
</evidence>
<evidence type="ECO:0000256" key="4">
    <source>
        <dbReference type="ARBA" id="ARBA00022975"/>
    </source>
</evidence>
<dbReference type="CDD" id="cd04725">
    <property type="entry name" value="OMP_decarboxylase_like"/>
    <property type="match status" value="1"/>
</dbReference>